<proteinExistence type="predicted"/>
<keyword evidence="2" id="KW-1185">Reference proteome</keyword>
<sequence length="94" mass="10615">MKTGGDKLKNRIMRAFRMPPMPKEHIEIVIRPQGGLNITNTGATVIGRAIVEAAGLEPSQTNEDVFCLNYQQNIIIASIPERHNTDKYSRIRRI</sequence>
<comment type="caution">
    <text evidence="1">The sequence shown here is derived from an EMBL/GenBank/DDBJ whole genome shotgun (WGS) entry which is preliminary data.</text>
</comment>
<gene>
    <name evidence="1" type="ORF">HPB49_007706</name>
</gene>
<evidence type="ECO:0000313" key="2">
    <source>
        <dbReference type="Proteomes" id="UP000821865"/>
    </source>
</evidence>
<dbReference type="EMBL" id="CM023476">
    <property type="protein sequence ID" value="KAH7940901.1"/>
    <property type="molecule type" value="Genomic_DNA"/>
</dbReference>
<reference evidence="1" key="1">
    <citation type="submission" date="2020-05" db="EMBL/GenBank/DDBJ databases">
        <title>Large-scale comparative analyses of tick genomes elucidate their genetic diversity and vector capacities.</title>
        <authorList>
            <person name="Jia N."/>
            <person name="Wang J."/>
            <person name="Shi W."/>
            <person name="Du L."/>
            <person name="Sun Y."/>
            <person name="Zhan W."/>
            <person name="Jiang J."/>
            <person name="Wang Q."/>
            <person name="Zhang B."/>
            <person name="Ji P."/>
            <person name="Sakyi L.B."/>
            <person name="Cui X."/>
            <person name="Yuan T."/>
            <person name="Jiang B."/>
            <person name="Yang W."/>
            <person name="Lam T.T.-Y."/>
            <person name="Chang Q."/>
            <person name="Ding S."/>
            <person name="Wang X."/>
            <person name="Zhu J."/>
            <person name="Ruan X."/>
            <person name="Zhao L."/>
            <person name="Wei J."/>
            <person name="Que T."/>
            <person name="Du C."/>
            <person name="Cheng J."/>
            <person name="Dai P."/>
            <person name="Han X."/>
            <person name="Huang E."/>
            <person name="Gao Y."/>
            <person name="Liu J."/>
            <person name="Shao H."/>
            <person name="Ye R."/>
            <person name="Li L."/>
            <person name="Wei W."/>
            <person name="Wang X."/>
            <person name="Wang C."/>
            <person name="Yang T."/>
            <person name="Huo Q."/>
            <person name="Li W."/>
            <person name="Guo W."/>
            <person name="Chen H."/>
            <person name="Zhou L."/>
            <person name="Ni X."/>
            <person name="Tian J."/>
            <person name="Zhou Y."/>
            <person name="Sheng Y."/>
            <person name="Liu T."/>
            <person name="Pan Y."/>
            <person name="Xia L."/>
            <person name="Li J."/>
            <person name="Zhao F."/>
            <person name="Cao W."/>
        </authorList>
    </citation>
    <scope>NUCLEOTIDE SEQUENCE</scope>
    <source>
        <strain evidence="1">Dsil-2018</strain>
    </source>
</reference>
<protein>
    <submittedName>
        <fullName evidence="1">Uncharacterized protein</fullName>
    </submittedName>
</protein>
<organism evidence="1 2">
    <name type="scientific">Dermacentor silvarum</name>
    <name type="common">Tick</name>
    <dbReference type="NCBI Taxonomy" id="543639"/>
    <lineage>
        <taxon>Eukaryota</taxon>
        <taxon>Metazoa</taxon>
        <taxon>Ecdysozoa</taxon>
        <taxon>Arthropoda</taxon>
        <taxon>Chelicerata</taxon>
        <taxon>Arachnida</taxon>
        <taxon>Acari</taxon>
        <taxon>Parasitiformes</taxon>
        <taxon>Ixodida</taxon>
        <taxon>Ixodoidea</taxon>
        <taxon>Ixodidae</taxon>
        <taxon>Rhipicephalinae</taxon>
        <taxon>Dermacentor</taxon>
    </lineage>
</organism>
<dbReference type="Proteomes" id="UP000821865">
    <property type="component" value="Chromosome 7"/>
</dbReference>
<accession>A0ACB8CDY0</accession>
<evidence type="ECO:0000313" key="1">
    <source>
        <dbReference type="EMBL" id="KAH7940901.1"/>
    </source>
</evidence>
<name>A0ACB8CDY0_DERSI</name>